<comment type="caution">
    <text evidence="11">The sequence shown here is derived from an EMBL/GenBank/DDBJ whole genome shotgun (WGS) entry which is preliminary data.</text>
</comment>
<evidence type="ECO:0000256" key="6">
    <source>
        <dbReference type="ARBA" id="ARBA00022927"/>
    </source>
</evidence>
<accession>A0AAN9P1T2</accession>
<dbReference type="GO" id="GO:0035673">
    <property type="term" value="F:oligopeptide transmembrane transporter activity"/>
    <property type="evidence" value="ECO:0007669"/>
    <property type="project" value="InterPro"/>
</dbReference>
<keyword evidence="7 10" id="KW-1133">Transmembrane helix</keyword>
<gene>
    <name evidence="11" type="ORF">RIF29_12040</name>
</gene>
<keyword evidence="5" id="KW-0571">Peptide transport</keyword>
<sequence>MSSSAMEIENTTNTDTKTKTKVVDDDNDDISPIEAVRAVVLNDDDPTLPVWTFRMWFLGIISVVLLSFVNTFFSYRTEPLTVTMISVQVATLPIGKFMAKVLPTKKFRIGKREFSLNPGPFNMKEHVLISIFANCGGGTAYAISIIDIIRAFYGRKINFLASWLLVVTTQVLGYGWAGIMRKIVVDPATMWWPASVAQVSLFRALHEKEDGKGMSRGKFFFIALICSFAYYVIPGYFFGTLTTISWICWIFPKSVTAHQIGSGSNGLGLGSFALDWNSIVAFLGSPLVTPINATLNIMAGYLLLIYVVIPSCYWGLNLYNARNFPIYSSHLFTAQGMKYDVTSIVNKKFELDLEVYEKQGHINLSVFFAITYGIGFAAIASAITHVACFHGRRIIELWSSRSMKQDIHTRLMKKYNDVPSWWFHVMLIVSFILALLLVIFMKDQVQLPWWGLIFAAAFALFFTPFVSIITATTNQTPGLNVISEYVFGLILPGKPIANVCFKTYAYISMNQAVVFLSDFKLGHYMKIPPRSMFLVQTIGTIIAGTVNVIVAFWMLGSIPNICNTELLPPDSEWTCPGDRVFFDASVIWGLVGPWRIFGPKGNYSYLNLFFILGALGPIILWALLKAFPSQKWIGAIHLPVLLGATAAMPPASTVNFNSWLVVAIVFNHFVYKHYRNWWHKYNYVLSGALDAGMAFMLLLLYFALNMHGKSLDWWGQSEHCELAKCPTAKGVNVTGCPVF</sequence>
<feature type="transmembrane region" description="Helical" evidence="10">
    <location>
        <begin position="421"/>
        <end position="441"/>
    </location>
</feature>
<organism evidence="11 12">
    <name type="scientific">Crotalaria pallida</name>
    <name type="common">Smooth rattlebox</name>
    <name type="synonym">Crotalaria striata</name>
    <dbReference type="NCBI Taxonomy" id="3830"/>
    <lineage>
        <taxon>Eukaryota</taxon>
        <taxon>Viridiplantae</taxon>
        <taxon>Streptophyta</taxon>
        <taxon>Embryophyta</taxon>
        <taxon>Tracheophyta</taxon>
        <taxon>Spermatophyta</taxon>
        <taxon>Magnoliopsida</taxon>
        <taxon>eudicotyledons</taxon>
        <taxon>Gunneridae</taxon>
        <taxon>Pentapetalae</taxon>
        <taxon>rosids</taxon>
        <taxon>fabids</taxon>
        <taxon>Fabales</taxon>
        <taxon>Fabaceae</taxon>
        <taxon>Papilionoideae</taxon>
        <taxon>50 kb inversion clade</taxon>
        <taxon>genistoids sensu lato</taxon>
        <taxon>core genistoids</taxon>
        <taxon>Crotalarieae</taxon>
        <taxon>Crotalaria</taxon>
    </lineage>
</organism>
<evidence type="ECO:0000313" key="12">
    <source>
        <dbReference type="Proteomes" id="UP001372338"/>
    </source>
</evidence>
<protein>
    <recommendedName>
        <fullName evidence="13">Oligopeptide transporter</fullName>
    </recommendedName>
</protein>
<feature type="transmembrane region" description="Helical" evidence="10">
    <location>
        <begin position="533"/>
        <end position="555"/>
    </location>
</feature>
<feature type="transmembrane region" description="Helical" evidence="10">
    <location>
        <begin position="683"/>
        <end position="704"/>
    </location>
</feature>
<evidence type="ECO:0000256" key="3">
    <source>
        <dbReference type="ARBA" id="ARBA00022448"/>
    </source>
</evidence>
<dbReference type="NCBIfam" id="TIGR00727">
    <property type="entry name" value="ISP4_OPT"/>
    <property type="match status" value="1"/>
</dbReference>
<feature type="transmembrane region" description="Helical" evidence="10">
    <location>
        <begin position="447"/>
        <end position="469"/>
    </location>
</feature>
<dbReference type="Proteomes" id="UP001372338">
    <property type="component" value="Unassembled WGS sequence"/>
</dbReference>
<reference evidence="11 12" key="1">
    <citation type="submission" date="2024-01" db="EMBL/GenBank/DDBJ databases">
        <title>The genomes of 5 underutilized Papilionoideae crops provide insights into root nodulation and disease resistanc.</title>
        <authorList>
            <person name="Yuan L."/>
        </authorList>
    </citation>
    <scope>NUCLEOTIDE SEQUENCE [LARGE SCALE GENOMIC DNA]</scope>
    <source>
        <strain evidence="11">ZHUSHIDOU_FW_LH</strain>
        <tissue evidence="11">Leaf</tissue>
    </source>
</reference>
<keyword evidence="12" id="KW-1185">Reference proteome</keyword>
<feature type="transmembrane region" description="Helical" evidence="10">
    <location>
        <begin position="158"/>
        <end position="177"/>
    </location>
</feature>
<keyword evidence="3" id="KW-0813">Transport</keyword>
<keyword evidence="8 10" id="KW-0472">Membrane</keyword>
<feature type="transmembrane region" description="Helical" evidence="10">
    <location>
        <begin position="127"/>
        <end position="146"/>
    </location>
</feature>
<evidence type="ECO:0000256" key="2">
    <source>
        <dbReference type="ARBA" id="ARBA00005484"/>
    </source>
</evidence>
<comment type="subcellular location">
    <subcellularLocation>
        <location evidence="1">Membrane</location>
        <topology evidence="1">Multi-pass membrane protein</topology>
    </subcellularLocation>
</comment>
<name>A0AAN9P1T2_CROPI</name>
<dbReference type="NCBIfam" id="TIGR00728">
    <property type="entry name" value="OPT_sfam"/>
    <property type="match status" value="1"/>
</dbReference>
<dbReference type="Pfam" id="PF03169">
    <property type="entry name" value="OPT"/>
    <property type="match status" value="1"/>
</dbReference>
<evidence type="ECO:0008006" key="13">
    <source>
        <dbReference type="Google" id="ProtNLM"/>
    </source>
</evidence>
<evidence type="ECO:0000256" key="4">
    <source>
        <dbReference type="ARBA" id="ARBA00022692"/>
    </source>
</evidence>
<feature type="transmembrane region" description="Helical" evidence="10">
    <location>
        <begin position="218"/>
        <end position="247"/>
    </location>
</feature>
<evidence type="ECO:0000256" key="10">
    <source>
        <dbReference type="SAM" id="Phobius"/>
    </source>
</evidence>
<evidence type="ECO:0000256" key="7">
    <source>
        <dbReference type="ARBA" id="ARBA00022989"/>
    </source>
</evidence>
<feature type="transmembrane region" description="Helical" evidence="10">
    <location>
        <begin position="366"/>
        <end position="389"/>
    </location>
</feature>
<feature type="transmembrane region" description="Helical" evidence="10">
    <location>
        <begin position="654"/>
        <end position="671"/>
    </location>
</feature>
<dbReference type="EMBL" id="JAYWIO010000002">
    <property type="protein sequence ID" value="KAK7282919.1"/>
    <property type="molecule type" value="Genomic_DNA"/>
</dbReference>
<feature type="transmembrane region" description="Helical" evidence="10">
    <location>
        <begin position="53"/>
        <end position="73"/>
    </location>
</feature>
<feature type="transmembrane region" description="Helical" evidence="10">
    <location>
        <begin position="295"/>
        <end position="316"/>
    </location>
</feature>
<evidence type="ECO:0000256" key="1">
    <source>
        <dbReference type="ARBA" id="ARBA00004141"/>
    </source>
</evidence>
<evidence type="ECO:0000256" key="5">
    <source>
        <dbReference type="ARBA" id="ARBA00022856"/>
    </source>
</evidence>
<dbReference type="AlphaFoldDB" id="A0AAN9P1T2"/>
<evidence type="ECO:0000313" key="11">
    <source>
        <dbReference type="EMBL" id="KAK7282919.1"/>
    </source>
</evidence>
<dbReference type="InterPro" id="IPR004813">
    <property type="entry name" value="OPT"/>
</dbReference>
<dbReference type="InterPro" id="IPR004648">
    <property type="entry name" value="Oligpept_transpt"/>
</dbReference>
<keyword evidence="4 10" id="KW-0812">Transmembrane</keyword>
<dbReference type="GO" id="GO:0015031">
    <property type="term" value="P:protein transport"/>
    <property type="evidence" value="ECO:0007669"/>
    <property type="project" value="UniProtKB-KW"/>
</dbReference>
<evidence type="ECO:0000256" key="8">
    <source>
        <dbReference type="ARBA" id="ARBA00023136"/>
    </source>
</evidence>
<proteinExistence type="inferred from homology"/>
<dbReference type="GO" id="GO:0016020">
    <property type="term" value="C:membrane"/>
    <property type="evidence" value="ECO:0007669"/>
    <property type="project" value="UniProtKB-SubCell"/>
</dbReference>
<comment type="similarity">
    <text evidence="2">Belongs to the oligopeptide OPT transporter (TC 2.A.67.1) family.</text>
</comment>
<feature type="region of interest" description="Disordered" evidence="9">
    <location>
        <begin position="1"/>
        <end position="23"/>
    </location>
</feature>
<keyword evidence="6" id="KW-0653">Protein transport</keyword>
<dbReference type="PANTHER" id="PTHR22601">
    <property type="entry name" value="ISP4 LIKE PROTEIN"/>
    <property type="match status" value="1"/>
</dbReference>
<evidence type="ECO:0000256" key="9">
    <source>
        <dbReference type="SAM" id="MobiDB-lite"/>
    </source>
</evidence>
<feature type="transmembrane region" description="Helical" evidence="10">
    <location>
        <begin position="603"/>
        <end position="624"/>
    </location>
</feature>